<feature type="transmembrane region" description="Helical" evidence="1">
    <location>
        <begin position="20"/>
        <end position="44"/>
    </location>
</feature>
<dbReference type="EMBL" id="JRES01001127">
    <property type="protein sequence ID" value="KNC25272.1"/>
    <property type="molecule type" value="Genomic_DNA"/>
</dbReference>
<protein>
    <submittedName>
        <fullName evidence="2">Uncharacterized protein</fullName>
    </submittedName>
</protein>
<evidence type="ECO:0000313" key="3">
    <source>
        <dbReference type="Proteomes" id="UP000037069"/>
    </source>
</evidence>
<keyword evidence="1" id="KW-1133">Transmembrane helix</keyword>
<dbReference type="AlphaFoldDB" id="A0A0L0BYZ3"/>
<keyword evidence="1" id="KW-0472">Membrane</keyword>
<gene>
    <name evidence="2" type="ORF">FF38_03394</name>
</gene>
<evidence type="ECO:0000256" key="1">
    <source>
        <dbReference type="SAM" id="Phobius"/>
    </source>
</evidence>
<comment type="caution">
    <text evidence="2">The sequence shown here is derived from an EMBL/GenBank/DDBJ whole genome shotgun (WGS) entry which is preliminary data.</text>
</comment>
<sequence length="141" mass="16254">MSVVWKGAPNLKLDKLSDTTVVLAIIITSIVAAVLYCIFMLPFLHRKLVLEDWTLKWWEVIYGPLLLRRSKDIPPMPEGHLLVIDYYDKSGKRHKAKKTATPVPADSTQAMAVVFKTESSKFLSLRPMTKRFRKRKRDRSV</sequence>
<evidence type="ECO:0000313" key="2">
    <source>
        <dbReference type="EMBL" id="KNC25272.1"/>
    </source>
</evidence>
<keyword evidence="1" id="KW-0812">Transmembrane</keyword>
<reference evidence="2 3" key="1">
    <citation type="journal article" date="2015" name="Nat. Commun.">
        <title>Lucilia cuprina genome unlocks parasitic fly biology to underpin future interventions.</title>
        <authorList>
            <person name="Anstead C.A."/>
            <person name="Korhonen P.K."/>
            <person name="Young N.D."/>
            <person name="Hall R.S."/>
            <person name="Jex A.R."/>
            <person name="Murali S.C."/>
            <person name="Hughes D.S."/>
            <person name="Lee S.F."/>
            <person name="Perry T."/>
            <person name="Stroehlein A.J."/>
            <person name="Ansell B.R."/>
            <person name="Breugelmans B."/>
            <person name="Hofmann A."/>
            <person name="Qu J."/>
            <person name="Dugan S."/>
            <person name="Lee S.L."/>
            <person name="Chao H."/>
            <person name="Dinh H."/>
            <person name="Han Y."/>
            <person name="Doddapaneni H.V."/>
            <person name="Worley K.C."/>
            <person name="Muzny D.M."/>
            <person name="Ioannidis P."/>
            <person name="Waterhouse R.M."/>
            <person name="Zdobnov E.M."/>
            <person name="James P.J."/>
            <person name="Bagnall N.H."/>
            <person name="Kotze A.C."/>
            <person name="Gibbs R.A."/>
            <person name="Richards S."/>
            <person name="Batterham P."/>
            <person name="Gasser R.B."/>
        </authorList>
    </citation>
    <scope>NUCLEOTIDE SEQUENCE [LARGE SCALE GENOMIC DNA]</scope>
    <source>
        <strain evidence="2 3">LS</strain>
        <tissue evidence="2">Full body</tissue>
    </source>
</reference>
<keyword evidence="3" id="KW-1185">Reference proteome</keyword>
<accession>A0A0L0BYZ3</accession>
<dbReference type="STRING" id="7375.A0A0L0BYZ3"/>
<name>A0A0L0BYZ3_LUCCU</name>
<proteinExistence type="predicted"/>
<organism evidence="2 3">
    <name type="scientific">Lucilia cuprina</name>
    <name type="common">Green bottle fly</name>
    <name type="synonym">Australian sheep blowfly</name>
    <dbReference type="NCBI Taxonomy" id="7375"/>
    <lineage>
        <taxon>Eukaryota</taxon>
        <taxon>Metazoa</taxon>
        <taxon>Ecdysozoa</taxon>
        <taxon>Arthropoda</taxon>
        <taxon>Hexapoda</taxon>
        <taxon>Insecta</taxon>
        <taxon>Pterygota</taxon>
        <taxon>Neoptera</taxon>
        <taxon>Endopterygota</taxon>
        <taxon>Diptera</taxon>
        <taxon>Brachycera</taxon>
        <taxon>Muscomorpha</taxon>
        <taxon>Oestroidea</taxon>
        <taxon>Calliphoridae</taxon>
        <taxon>Luciliinae</taxon>
        <taxon>Lucilia</taxon>
    </lineage>
</organism>
<dbReference type="Proteomes" id="UP000037069">
    <property type="component" value="Unassembled WGS sequence"/>
</dbReference>